<dbReference type="Proteomes" id="UP000255101">
    <property type="component" value="Unassembled WGS sequence"/>
</dbReference>
<dbReference type="RefSeq" id="WP_019595678.1">
    <property type="nucleotide sequence ID" value="NZ_FOVA01000025.1"/>
</dbReference>
<proteinExistence type="predicted"/>
<gene>
    <name evidence="1" type="ORF">NCTC11460_02133</name>
</gene>
<dbReference type="PROSITE" id="PS51257">
    <property type="entry name" value="PROKAR_LIPOPROTEIN"/>
    <property type="match status" value="1"/>
</dbReference>
<protein>
    <submittedName>
        <fullName evidence="1">Uncharacterized protein</fullName>
    </submittedName>
</protein>
<dbReference type="EMBL" id="UGTB01000004">
    <property type="protein sequence ID" value="SUB62125.1"/>
    <property type="molecule type" value="Genomic_DNA"/>
</dbReference>
<evidence type="ECO:0000313" key="2">
    <source>
        <dbReference type="Proteomes" id="UP000255101"/>
    </source>
</evidence>
<accession>A0A379CK11</accession>
<name>A0A379CK11_9FIRM</name>
<organism evidence="1 2">
    <name type="scientific">Peptostreptococcus anaerobius</name>
    <dbReference type="NCBI Taxonomy" id="1261"/>
    <lineage>
        <taxon>Bacteria</taxon>
        <taxon>Bacillati</taxon>
        <taxon>Bacillota</taxon>
        <taxon>Clostridia</taxon>
        <taxon>Peptostreptococcales</taxon>
        <taxon>Peptostreptococcaceae</taxon>
        <taxon>Peptostreptococcus</taxon>
    </lineage>
</organism>
<sequence length="167" mass="19092">MNKIKTIIITITLIFSIGCRVDAAGKGGYSQNDVRVKSGLTEQQIKNLLPKNMKQLSSTIYKIENSSRPINSHFLSSVVKLESGNGTSYSYRNRNNVGGIMGKHGLRKFTSKEQSLYYMQDFLYRGYINRGRRNVWKIGSKYCVGGNWAYKVNNLAINSMRKSWEFR</sequence>
<evidence type="ECO:0000313" key="1">
    <source>
        <dbReference type="EMBL" id="SUB62125.1"/>
    </source>
</evidence>
<reference evidence="1 2" key="1">
    <citation type="submission" date="2018-06" db="EMBL/GenBank/DDBJ databases">
        <authorList>
            <consortium name="Pathogen Informatics"/>
            <person name="Doyle S."/>
        </authorList>
    </citation>
    <scope>NUCLEOTIDE SEQUENCE [LARGE SCALE GENOMIC DNA]</scope>
    <source>
        <strain evidence="1 2">NCTC11460</strain>
    </source>
</reference>
<dbReference type="AlphaFoldDB" id="A0A379CK11"/>